<evidence type="ECO:0000256" key="3">
    <source>
        <dbReference type="ARBA" id="ARBA00022801"/>
    </source>
</evidence>
<keyword evidence="7" id="KW-1185">Reference proteome</keyword>
<name>A0ABR0EWP8_ZASCE</name>
<gene>
    <name evidence="6" type="ORF">PRZ48_003892</name>
</gene>
<keyword evidence="3" id="KW-0378">Hydrolase</keyword>
<evidence type="ECO:0000256" key="4">
    <source>
        <dbReference type="ARBA" id="ARBA00022833"/>
    </source>
</evidence>
<dbReference type="Proteomes" id="UP001305779">
    <property type="component" value="Unassembled WGS sequence"/>
</dbReference>
<reference evidence="6 7" key="1">
    <citation type="journal article" date="2023" name="G3 (Bethesda)">
        <title>A chromosome-level genome assembly of Zasmidium syzygii isolated from banana leaves.</title>
        <authorList>
            <person name="van Westerhoven A.C."/>
            <person name="Mehrabi R."/>
            <person name="Talebi R."/>
            <person name="Steentjes M.B.F."/>
            <person name="Corcolon B."/>
            <person name="Chong P.A."/>
            <person name="Kema G.H.J."/>
            <person name="Seidl M.F."/>
        </authorList>
    </citation>
    <scope>NUCLEOTIDE SEQUENCE [LARGE SCALE GENOMIC DNA]</scope>
    <source>
        <strain evidence="6 7">P124</strain>
    </source>
</reference>
<comment type="cofactor">
    <cofactor evidence="1">
        <name>Zn(2+)</name>
        <dbReference type="ChEBI" id="CHEBI:29105"/>
    </cofactor>
</comment>
<organism evidence="6 7">
    <name type="scientific">Zasmidium cellare</name>
    <name type="common">Wine cellar mold</name>
    <name type="synonym">Racodium cellare</name>
    <dbReference type="NCBI Taxonomy" id="395010"/>
    <lineage>
        <taxon>Eukaryota</taxon>
        <taxon>Fungi</taxon>
        <taxon>Dikarya</taxon>
        <taxon>Ascomycota</taxon>
        <taxon>Pezizomycotina</taxon>
        <taxon>Dothideomycetes</taxon>
        <taxon>Dothideomycetidae</taxon>
        <taxon>Mycosphaerellales</taxon>
        <taxon>Mycosphaerellaceae</taxon>
        <taxon>Zasmidium</taxon>
    </lineage>
</organism>
<dbReference type="InterPro" id="IPR041526">
    <property type="entry name" value="DAPG_hydrolase"/>
</dbReference>
<evidence type="ECO:0000313" key="6">
    <source>
        <dbReference type="EMBL" id="KAK4505927.1"/>
    </source>
</evidence>
<comment type="caution">
    <text evidence="6">The sequence shown here is derived from an EMBL/GenBank/DDBJ whole genome shotgun (WGS) entry which is preliminary data.</text>
</comment>
<evidence type="ECO:0000313" key="7">
    <source>
        <dbReference type="Proteomes" id="UP001305779"/>
    </source>
</evidence>
<keyword evidence="4" id="KW-0862">Zinc</keyword>
<keyword evidence="2" id="KW-0479">Metal-binding</keyword>
<evidence type="ECO:0000256" key="2">
    <source>
        <dbReference type="ARBA" id="ARBA00022723"/>
    </source>
</evidence>
<dbReference type="Pfam" id="PF18089">
    <property type="entry name" value="DAPG_hydrolase"/>
    <property type="match status" value="1"/>
</dbReference>
<dbReference type="EMBL" id="JAXOVC010000002">
    <property type="protein sequence ID" value="KAK4505927.1"/>
    <property type="molecule type" value="Genomic_DNA"/>
</dbReference>
<feature type="domain" description="DAPG hydrolase PhiG" evidence="5">
    <location>
        <begin position="58"/>
        <end position="179"/>
    </location>
</feature>
<protein>
    <recommendedName>
        <fullName evidence="5">DAPG hydrolase PhiG domain-containing protein</fullName>
    </recommendedName>
</protein>
<proteinExistence type="predicted"/>
<evidence type="ECO:0000259" key="5">
    <source>
        <dbReference type="Pfam" id="PF18089"/>
    </source>
</evidence>
<sequence>MEPLETVTPAKNSTDFLDLSPDPSSYFLGYRQDDFAKPYAKYDKGYAYLPHGSINEPQDRYINTSSYVDEYVGSNAAKLSIGFIEPESVGFDQSRWPELNIETIVVGQVLIGNYTEASWDGKSYLMHQVRRMPNGYRELRSRSWIAKSNHGSAQLGHDLAVHCNIEMTHLGTFLPEIFQEFRDTC</sequence>
<evidence type="ECO:0000256" key="1">
    <source>
        <dbReference type="ARBA" id="ARBA00001947"/>
    </source>
</evidence>
<accession>A0ABR0EWP8</accession>